<feature type="compositionally biased region" description="Low complexity" evidence="1">
    <location>
        <begin position="459"/>
        <end position="510"/>
    </location>
</feature>
<protein>
    <recommendedName>
        <fullName evidence="4">Myb-like domain-containing protein</fullName>
    </recommendedName>
</protein>
<organism evidence="2 3">
    <name type="scientific">Fomitopsis schrenkii</name>
    <name type="common">Brown rot fungus</name>
    <dbReference type="NCBI Taxonomy" id="2126942"/>
    <lineage>
        <taxon>Eukaryota</taxon>
        <taxon>Fungi</taxon>
        <taxon>Dikarya</taxon>
        <taxon>Basidiomycota</taxon>
        <taxon>Agaricomycotina</taxon>
        <taxon>Agaricomycetes</taxon>
        <taxon>Polyporales</taxon>
        <taxon>Fomitopsis</taxon>
    </lineage>
</organism>
<keyword evidence="3" id="KW-1185">Reference proteome</keyword>
<dbReference type="EMBL" id="KE504123">
    <property type="protein sequence ID" value="EPT05657.1"/>
    <property type="molecule type" value="Genomic_DNA"/>
</dbReference>
<feature type="compositionally biased region" description="Polar residues" evidence="1">
    <location>
        <begin position="691"/>
        <end position="701"/>
    </location>
</feature>
<dbReference type="AlphaFoldDB" id="S8EKI2"/>
<feature type="compositionally biased region" description="Basic and acidic residues" evidence="1">
    <location>
        <begin position="712"/>
        <end position="724"/>
    </location>
</feature>
<dbReference type="HOGENOM" id="CLU_436176_0_0_1"/>
<feature type="compositionally biased region" description="Low complexity" evidence="1">
    <location>
        <begin position="517"/>
        <end position="541"/>
    </location>
</feature>
<feature type="region of interest" description="Disordered" evidence="1">
    <location>
        <begin position="652"/>
        <end position="724"/>
    </location>
</feature>
<feature type="compositionally biased region" description="Low complexity" evidence="1">
    <location>
        <begin position="78"/>
        <end position="101"/>
    </location>
</feature>
<dbReference type="OrthoDB" id="2348945at2759"/>
<proteinExistence type="predicted"/>
<feature type="region of interest" description="Disordered" evidence="1">
    <location>
        <begin position="333"/>
        <end position="406"/>
    </location>
</feature>
<feature type="compositionally biased region" description="Low complexity" evidence="1">
    <location>
        <begin position="263"/>
        <end position="274"/>
    </location>
</feature>
<feature type="compositionally biased region" description="Low complexity" evidence="1">
    <location>
        <begin position="600"/>
        <end position="627"/>
    </location>
</feature>
<feature type="compositionally biased region" description="Polar residues" evidence="1">
    <location>
        <begin position="23"/>
        <end position="43"/>
    </location>
</feature>
<gene>
    <name evidence="2" type="ORF">FOMPIDRAFT_1027249</name>
</gene>
<dbReference type="InParanoid" id="S8EKI2"/>
<evidence type="ECO:0000313" key="3">
    <source>
        <dbReference type="Proteomes" id="UP000015241"/>
    </source>
</evidence>
<feature type="compositionally biased region" description="Low complexity" evidence="1">
    <location>
        <begin position="350"/>
        <end position="373"/>
    </location>
</feature>
<feature type="region of interest" description="Disordered" evidence="1">
    <location>
        <begin position="436"/>
        <end position="632"/>
    </location>
</feature>
<evidence type="ECO:0008006" key="4">
    <source>
        <dbReference type="Google" id="ProtNLM"/>
    </source>
</evidence>
<feature type="compositionally biased region" description="Basic residues" evidence="1">
    <location>
        <begin position="123"/>
        <end position="137"/>
    </location>
</feature>
<accession>S8EKI2</accession>
<feature type="compositionally biased region" description="Basic and acidic residues" evidence="1">
    <location>
        <begin position="386"/>
        <end position="397"/>
    </location>
</feature>
<feature type="compositionally biased region" description="Low complexity" evidence="1">
    <location>
        <begin position="574"/>
        <end position="592"/>
    </location>
</feature>
<feature type="region of interest" description="Disordered" evidence="1">
    <location>
        <begin position="17"/>
        <end position="159"/>
    </location>
</feature>
<feature type="compositionally biased region" description="Low complexity" evidence="1">
    <location>
        <begin position="664"/>
        <end position="686"/>
    </location>
</feature>
<feature type="region of interest" description="Disordered" evidence="1">
    <location>
        <begin position="255"/>
        <end position="274"/>
    </location>
</feature>
<evidence type="ECO:0000313" key="2">
    <source>
        <dbReference type="EMBL" id="EPT05657.1"/>
    </source>
</evidence>
<feature type="compositionally biased region" description="Polar residues" evidence="1">
    <location>
        <begin position="542"/>
        <end position="573"/>
    </location>
</feature>
<dbReference type="STRING" id="743788.S8EKI2"/>
<feature type="compositionally biased region" description="Polar residues" evidence="1">
    <location>
        <begin position="138"/>
        <end position="147"/>
    </location>
</feature>
<dbReference type="Proteomes" id="UP000015241">
    <property type="component" value="Unassembled WGS sequence"/>
</dbReference>
<name>S8EKI2_FOMSC</name>
<reference evidence="2 3" key="1">
    <citation type="journal article" date="2012" name="Science">
        <title>The Paleozoic origin of enzymatic lignin decomposition reconstructed from 31 fungal genomes.</title>
        <authorList>
            <person name="Floudas D."/>
            <person name="Binder M."/>
            <person name="Riley R."/>
            <person name="Barry K."/>
            <person name="Blanchette R.A."/>
            <person name="Henrissat B."/>
            <person name="Martinez A.T."/>
            <person name="Otillar R."/>
            <person name="Spatafora J.W."/>
            <person name="Yadav J.S."/>
            <person name="Aerts A."/>
            <person name="Benoit I."/>
            <person name="Boyd A."/>
            <person name="Carlson A."/>
            <person name="Copeland A."/>
            <person name="Coutinho P.M."/>
            <person name="de Vries R.P."/>
            <person name="Ferreira P."/>
            <person name="Findley K."/>
            <person name="Foster B."/>
            <person name="Gaskell J."/>
            <person name="Glotzer D."/>
            <person name="Gorecki P."/>
            <person name="Heitman J."/>
            <person name="Hesse C."/>
            <person name="Hori C."/>
            <person name="Igarashi K."/>
            <person name="Jurgens J.A."/>
            <person name="Kallen N."/>
            <person name="Kersten P."/>
            <person name="Kohler A."/>
            <person name="Kuees U."/>
            <person name="Kumar T.K.A."/>
            <person name="Kuo A."/>
            <person name="LaButti K."/>
            <person name="Larrondo L.F."/>
            <person name="Lindquist E."/>
            <person name="Ling A."/>
            <person name="Lombard V."/>
            <person name="Lucas S."/>
            <person name="Lundell T."/>
            <person name="Martin R."/>
            <person name="McLaughlin D.J."/>
            <person name="Morgenstern I."/>
            <person name="Morin E."/>
            <person name="Murat C."/>
            <person name="Nagy L.G."/>
            <person name="Nolan M."/>
            <person name="Ohm R.A."/>
            <person name="Patyshakuliyeva A."/>
            <person name="Rokas A."/>
            <person name="Ruiz-Duenas F.J."/>
            <person name="Sabat G."/>
            <person name="Salamov A."/>
            <person name="Samejima M."/>
            <person name="Schmutz J."/>
            <person name="Slot J.C."/>
            <person name="St John F."/>
            <person name="Stenlid J."/>
            <person name="Sun H."/>
            <person name="Sun S."/>
            <person name="Syed K."/>
            <person name="Tsang A."/>
            <person name="Wiebenga A."/>
            <person name="Young D."/>
            <person name="Pisabarro A."/>
            <person name="Eastwood D.C."/>
            <person name="Martin F."/>
            <person name="Cullen D."/>
            <person name="Grigoriev I.V."/>
            <person name="Hibbett D.S."/>
        </authorList>
    </citation>
    <scope>NUCLEOTIDE SEQUENCE</scope>
    <source>
        <strain evidence="3">FP-58527</strain>
    </source>
</reference>
<feature type="compositionally biased region" description="Acidic residues" evidence="1">
    <location>
        <begin position="51"/>
        <end position="69"/>
    </location>
</feature>
<evidence type="ECO:0000256" key="1">
    <source>
        <dbReference type="SAM" id="MobiDB-lite"/>
    </source>
</evidence>
<dbReference type="eggNOG" id="ENOG502SECM">
    <property type="taxonomic scope" value="Eukaryota"/>
</dbReference>
<sequence length="724" mass="77074">MDNPQYYQPLSHALHPPLVAANHSPQQPQYAAYGTHTQPSVSNGVGHANREEEEEDEDDEEEVVEEELDRNEHDSRHPATSSPQQSTQASSAAPAASNASNRQEVVLQIHSQSGTDADESAKRKPGRPRGSRNRKPKTSSSTFSAVTTPAPKPPPNTYHPGFYQYPPAPGSNVNPNQQFYEFQWRALNLCSEFYNAAEELVKAASPIVIAQCYQMGPGARVDPLAMIAEAKRVCDNLPVPSSYGYPSSYTAPYAPPPAPPASTPSSSSTPASGSVITNPQSFVMPLGTSMPPPAHAAPNPYYSGVYAAARYPTAPYYSYHTPPSAPYYPPPPTAPASTSANATSPPPAPVAAAPASSASYSSAQPSTSTLSPAVSQQGTWSPEEEERLKQLAEKSRDQGGPQNKGEIEWDWVVQQWGNTRSRHQILLKATALGLKESSTRTNKRKREVDTGATEGNDRAPTPASHAAANAASAAPPTAQTHAPQVQPSHTQQTHAQAAHTHPAHVQPAHTQPMHALTQPSHSQPTHTQPTHTQQTHSQPTHAQLTHSQPTHSQPTHSQQAHMQTLHSQPTHGQTTIAPSATTTTPVSAHASPAIPPQRPPSSTTTPTTIAPSRTTTNPSPATTSSMPWSMPIVAANTPSPVLASARIEQQRSSYYRPPPTQRPSYGTSAGASTTTSYAAASANNTAPYGTPATSRPTSSHDNVAASHLYMYRPDENGTGRRDGV</sequence>